<proteinExistence type="predicted"/>
<organism evidence="1 2">
    <name type="scientific">Arthrobacter russicus</name>
    <dbReference type="NCBI Taxonomy" id="172040"/>
    <lineage>
        <taxon>Bacteria</taxon>
        <taxon>Bacillati</taxon>
        <taxon>Actinomycetota</taxon>
        <taxon>Actinomycetes</taxon>
        <taxon>Micrococcales</taxon>
        <taxon>Micrococcaceae</taxon>
        <taxon>Arthrobacter</taxon>
    </lineage>
</organism>
<dbReference type="RefSeq" id="WP_309799838.1">
    <property type="nucleotide sequence ID" value="NZ_BAAAHY010000004.1"/>
</dbReference>
<sequence>MSEQEKRRLLRALEKNRKLRDKAIHERDDLIREAFKAGIPRAAIAEMTGMSMAHIYHIAKSA</sequence>
<evidence type="ECO:0000313" key="2">
    <source>
        <dbReference type="Proteomes" id="UP001185069"/>
    </source>
</evidence>
<keyword evidence="2" id="KW-1185">Reference proteome</keyword>
<evidence type="ECO:0000313" key="1">
    <source>
        <dbReference type="EMBL" id="MDR6270641.1"/>
    </source>
</evidence>
<accession>A0ABU1JDX2</accession>
<reference evidence="1 2" key="1">
    <citation type="submission" date="2023-07" db="EMBL/GenBank/DDBJ databases">
        <title>Sequencing the genomes of 1000 actinobacteria strains.</title>
        <authorList>
            <person name="Klenk H.-P."/>
        </authorList>
    </citation>
    <scope>NUCLEOTIDE SEQUENCE [LARGE SCALE GENOMIC DNA]</scope>
    <source>
        <strain evidence="1 2">DSM 14555</strain>
    </source>
</reference>
<dbReference type="EMBL" id="JAVDQF010000001">
    <property type="protein sequence ID" value="MDR6270641.1"/>
    <property type="molecule type" value="Genomic_DNA"/>
</dbReference>
<protein>
    <submittedName>
        <fullName evidence="1">Uncharacterized protein</fullName>
    </submittedName>
</protein>
<gene>
    <name evidence="1" type="ORF">JOE69_002879</name>
</gene>
<dbReference type="Proteomes" id="UP001185069">
    <property type="component" value="Unassembled WGS sequence"/>
</dbReference>
<name>A0ABU1JDX2_9MICC</name>
<comment type="caution">
    <text evidence="1">The sequence shown here is derived from an EMBL/GenBank/DDBJ whole genome shotgun (WGS) entry which is preliminary data.</text>
</comment>